<dbReference type="PANTHER" id="PTHR48051:SF48">
    <property type="entry name" value="MULTIFUNCTIONAL ROCO FAMILY SIGNALING REGULATOR 1"/>
    <property type="match status" value="1"/>
</dbReference>
<dbReference type="Pfam" id="PF00560">
    <property type="entry name" value="LRR_1"/>
    <property type="match status" value="1"/>
</dbReference>
<dbReference type="InterPro" id="IPR003591">
    <property type="entry name" value="Leu-rich_rpt_typical-subtyp"/>
</dbReference>
<dbReference type="PRINTS" id="PR00019">
    <property type="entry name" value="LEURICHRPT"/>
</dbReference>
<dbReference type="SUPFAM" id="SSF52058">
    <property type="entry name" value="L domain-like"/>
    <property type="match status" value="1"/>
</dbReference>
<evidence type="ECO:0000313" key="3">
    <source>
        <dbReference type="Ensembl" id="ENSGAGP00000033824.1"/>
    </source>
</evidence>
<dbReference type="SMART" id="SM00369">
    <property type="entry name" value="LRR_TYP"/>
    <property type="match status" value="2"/>
</dbReference>
<keyword evidence="1" id="KW-0433">Leucine-rich repeat</keyword>
<dbReference type="Ensembl" id="ENSGAGT00000038313.1">
    <property type="protein sequence ID" value="ENSGAGP00000033824.1"/>
    <property type="gene ID" value="ENSGAGG00000024069.1"/>
</dbReference>
<dbReference type="SMART" id="SM00364">
    <property type="entry name" value="LRR_BAC"/>
    <property type="match status" value="3"/>
</dbReference>
<keyword evidence="2" id="KW-0677">Repeat</keyword>
<dbReference type="AlphaFoldDB" id="A0A452J0E5"/>
<accession>A0A452J0E5</accession>
<dbReference type="PROSITE" id="PS51450">
    <property type="entry name" value="LRR"/>
    <property type="match status" value="1"/>
</dbReference>
<dbReference type="Gene3D" id="3.80.10.10">
    <property type="entry name" value="Ribonuclease Inhibitor"/>
    <property type="match status" value="1"/>
</dbReference>
<keyword evidence="4" id="KW-1185">Reference proteome</keyword>
<dbReference type="InterPro" id="IPR001611">
    <property type="entry name" value="Leu-rich_rpt"/>
</dbReference>
<dbReference type="InterPro" id="IPR032675">
    <property type="entry name" value="LRR_dom_sf"/>
</dbReference>
<organism evidence="3 4">
    <name type="scientific">Gopherus agassizii</name>
    <name type="common">Agassiz's desert tortoise</name>
    <dbReference type="NCBI Taxonomy" id="38772"/>
    <lineage>
        <taxon>Eukaryota</taxon>
        <taxon>Metazoa</taxon>
        <taxon>Chordata</taxon>
        <taxon>Craniata</taxon>
        <taxon>Vertebrata</taxon>
        <taxon>Euteleostomi</taxon>
        <taxon>Archelosauria</taxon>
        <taxon>Testudinata</taxon>
        <taxon>Testudines</taxon>
        <taxon>Cryptodira</taxon>
        <taxon>Durocryptodira</taxon>
        <taxon>Testudinoidea</taxon>
        <taxon>Testudinidae</taxon>
        <taxon>Gopherus</taxon>
    </lineage>
</organism>
<dbReference type="Pfam" id="PF13855">
    <property type="entry name" value="LRR_8"/>
    <property type="match status" value="1"/>
</dbReference>
<protein>
    <submittedName>
        <fullName evidence="3">Uncharacterized protein</fullName>
    </submittedName>
</protein>
<evidence type="ECO:0000256" key="1">
    <source>
        <dbReference type="ARBA" id="ARBA00022614"/>
    </source>
</evidence>
<proteinExistence type="predicted"/>
<dbReference type="GO" id="GO:0005737">
    <property type="term" value="C:cytoplasm"/>
    <property type="evidence" value="ECO:0007669"/>
    <property type="project" value="TreeGrafter"/>
</dbReference>
<dbReference type="PANTHER" id="PTHR48051">
    <property type="match status" value="1"/>
</dbReference>
<dbReference type="Proteomes" id="UP000291020">
    <property type="component" value="Unassembled WGS sequence"/>
</dbReference>
<reference evidence="3" key="3">
    <citation type="submission" date="2025-09" db="UniProtKB">
        <authorList>
            <consortium name="Ensembl"/>
        </authorList>
    </citation>
    <scope>IDENTIFICATION</scope>
</reference>
<sequence length="110" mass="12362">MGALRQLEELDLSFNRLRRLPEALGRLQRLRSLDVDHNELPAFPAPLLELGALEELDCSGNRQLRVLPEGIAALRCLKILRDQNKGNLLHGHICLCPPFSSYVVYFCPSG</sequence>
<evidence type="ECO:0000256" key="2">
    <source>
        <dbReference type="ARBA" id="ARBA00022737"/>
    </source>
</evidence>
<reference evidence="4" key="1">
    <citation type="journal article" date="2017" name="PLoS ONE">
        <title>The Agassiz's desert tortoise genome provides a resource for the conservation of a threatened species.</title>
        <authorList>
            <person name="Tollis M."/>
            <person name="DeNardo D.F."/>
            <person name="Cornelius J.A."/>
            <person name="Dolby G.A."/>
            <person name="Edwards T."/>
            <person name="Henen B.T."/>
            <person name="Karl A.E."/>
            <person name="Murphy R.W."/>
            <person name="Kusumi K."/>
        </authorList>
    </citation>
    <scope>NUCLEOTIDE SEQUENCE [LARGE SCALE GENOMIC DNA]</scope>
</reference>
<evidence type="ECO:0000313" key="4">
    <source>
        <dbReference type="Proteomes" id="UP000291020"/>
    </source>
</evidence>
<dbReference type="InterPro" id="IPR050216">
    <property type="entry name" value="LRR_domain-containing"/>
</dbReference>
<reference evidence="3" key="2">
    <citation type="submission" date="2025-08" db="UniProtKB">
        <authorList>
            <consortium name="Ensembl"/>
        </authorList>
    </citation>
    <scope>IDENTIFICATION</scope>
</reference>
<dbReference type="STRING" id="38772.ENSGAGP00000033824"/>
<name>A0A452J0E5_9SAUR</name>